<dbReference type="OMA" id="MHAMERH"/>
<feature type="domain" description="Cyclin C-terminal" evidence="3">
    <location>
        <begin position="143"/>
        <end position="232"/>
    </location>
</feature>
<accession>A0A0D3JEK4</accession>
<dbReference type="EnsemblProtists" id="EOD21939">
    <property type="protein sequence ID" value="EOD21939"/>
    <property type="gene ID" value="EMIHUDRAFT_444350"/>
</dbReference>
<dbReference type="InterPro" id="IPR036915">
    <property type="entry name" value="Cyclin-like_sf"/>
</dbReference>
<keyword evidence="5" id="KW-1185">Reference proteome</keyword>
<dbReference type="GeneID" id="17267490"/>
<dbReference type="InterPro" id="IPR039361">
    <property type="entry name" value="Cyclin"/>
</dbReference>
<dbReference type="HOGENOM" id="CLU_904406_0_0_1"/>
<evidence type="ECO:0000313" key="5">
    <source>
        <dbReference type="Proteomes" id="UP000013827"/>
    </source>
</evidence>
<protein>
    <recommendedName>
        <fullName evidence="6">Cyclin N-terminal domain-containing protein</fullName>
    </recommendedName>
</protein>
<dbReference type="PaxDb" id="2903-EOD21939"/>
<feature type="domain" description="Cyclin N-terminal" evidence="2">
    <location>
        <begin position="30"/>
        <end position="138"/>
    </location>
</feature>
<evidence type="ECO:0000259" key="2">
    <source>
        <dbReference type="Pfam" id="PF00134"/>
    </source>
</evidence>
<reference evidence="5" key="1">
    <citation type="journal article" date="2013" name="Nature">
        <title>Pan genome of the phytoplankton Emiliania underpins its global distribution.</title>
        <authorList>
            <person name="Read B.A."/>
            <person name="Kegel J."/>
            <person name="Klute M.J."/>
            <person name="Kuo A."/>
            <person name="Lefebvre S.C."/>
            <person name="Maumus F."/>
            <person name="Mayer C."/>
            <person name="Miller J."/>
            <person name="Monier A."/>
            <person name="Salamov A."/>
            <person name="Young J."/>
            <person name="Aguilar M."/>
            <person name="Claverie J.M."/>
            <person name="Frickenhaus S."/>
            <person name="Gonzalez K."/>
            <person name="Herman E.K."/>
            <person name="Lin Y.C."/>
            <person name="Napier J."/>
            <person name="Ogata H."/>
            <person name="Sarno A.F."/>
            <person name="Shmutz J."/>
            <person name="Schroeder D."/>
            <person name="de Vargas C."/>
            <person name="Verret F."/>
            <person name="von Dassow P."/>
            <person name="Valentin K."/>
            <person name="Van de Peer Y."/>
            <person name="Wheeler G."/>
            <person name="Dacks J.B."/>
            <person name="Delwiche C.F."/>
            <person name="Dyhrman S.T."/>
            <person name="Glockner G."/>
            <person name="John U."/>
            <person name="Richards T."/>
            <person name="Worden A.Z."/>
            <person name="Zhang X."/>
            <person name="Grigoriev I.V."/>
            <person name="Allen A.E."/>
            <person name="Bidle K."/>
            <person name="Borodovsky M."/>
            <person name="Bowler C."/>
            <person name="Brownlee C."/>
            <person name="Cock J.M."/>
            <person name="Elias M."/>
            <person name="Gladyshev V.N."/>
            <person name="Groth M."/>
            <person name="Guda C."/>
            <person name="Hadaegh A."/>
            <person name="Iglesias-Rodriguez M.D."/>
            <person name="Jenkins J."/>
            <person name="Jones B.M."/>
            <person name="Lawson T."/>
            <person name="Leese F."/>
            <person name="Lindquist E."/>
            <person name="Lobanov A."/>
            <person name="Lomsadze A."/>
            <person name="Malik S.B."/>
            <person name="Marsh M.E."/>
            <person name="Mackinder L."/>
            <person name="Mock T."/>
            <person name="Mueller-Roeber B."/>
            <person name="Pagarete A."/>
            <person name="Parker M."/>
            <person name="Probert I."/>
            <person name="Quesneville H."/>
            <person name="Raines C."/>
            <person name="Rensing S.A."/>
            <person name="Riano-Pachon D.M."/>
            <person name="Richier S."/>
            <person name="Rokitta S."/>
            <person name="Shiraiwa Y."/>
            <person name="Soanes D.M."/>
            <person name="van der Giezen M."/>
            <person name="Wahlund T.M."/>
            <person name="Williams B."/>
            <person name="Wilson W."/>
            <person name="Wolfe G."/>
            <person name="Wurch L.L."/>
        </authorList>
    </citation>
    <scope>NUCLEOTIDE SEQUENCE</scope>
</reference>
<dbReference type="KEGG" id="ehx:EMIHUDRAFT_444350"/>
<dbReference type="InterPro" id="IPR006671">
    <property type="entry name" value="Cyclin_N"/>
</dbReference>
<name>A0A0D3JEK4_EMIH1</name>
<evidence type="ECO:0008006" key="6">
    <source>
        <dbReference type="Google" id="ProtNLM"/>
    </source>
</evidence>
<evidence type="ECO:0000259" key="3">
    <source>
        <dbReference type="Pfam" id="PF02984"/>
    </source>
</evidence>
<evidence type="ECO:0000256" key="1">
    <source>
        <dbReference type="ARBA" id="ARBA00023127"/>
    </source>
</evidence>
<proteinExistence type="predicted"/>
<dbReference type="STRING" id="2903.R1EM48"/>
<dbReference type="Pfam" id="PF00134">
    <property type="entry name" value="Cyclin_N"/>
    <property type="match status" value="1"/>
</dbReference>
<dbReference type="SUPFAM" id="SSF47954">
    <property type="entry name" value="Cyclin-like"/>
    <property type="match status" value="2"/>
</dbReference>
<dbReference type="eggNOG" id="KOG0656">
    <property type="taxonomic scope" value="Eukaryota"/>
</dbReference>
<evidence type="ECO:0000313" key="4">
    <source>
        <dbReference type="EnsemblProtists" id="EOD21939"/>
    </source>
</evidence>
<dbReference type="Pfam" id="PF02984">
    <property type="entry name" value="Cyclin_C"/>
    <property type="match status" value="1"/>
</dbReference>
<dbReference type="InterPro" id="IPR004367">
    <property type="entry name" value="Cyclin_C-dom"/>
</dbReference>
<dbReference type="Proteomes" id="UP000013827">
    <property type="component" value="Unassembled WGS sequence"/>
</dbReference>
<dbReference type="RefSeq" id="XP_005774368.1">
    <property type="nucleotide sequence ID" value="XM_005774311.1"/>
</dbReference>
<sequence>MLSQADAARVAVVRLKAAHTWRAVPRTARLLSPKDREDRVEKICEVTEDFCLQPQTAGLAVSMFDRVCAKAALGAEINVPLDVVGLVCVLVATKFQEVRVPAIEELAKMDLPKGRAPRSRILMKEAEMTVLCLLDWDLHEAAPHQYLEHLFQITGASKSCVKRAEFFVDMSFYEARMLDFSPIAIAAGSLMLAWQQLGDIESENKHTAQLACLCEVDLKTLFLCRHILMDHFESVFKTCEVTVRVPASAPMDDSLRSESPDSIFAPLDAMSVVPRPPGSKVDPDKFFSPLRCPPSLPLAGQSLAGSGR</sequence>
<dbReference type="Gene3D" id="1.10.472.10">
    <property type="entry name" value="Cyclin-like"/>
    <property type="match status" value="2"/>
</dbReference>
<reference evidence="4" key="2">
    <citation type="submission" date="2024-10" db="UniProtKB">
        <authorList>
            <consortium name="EnsemblProtists"/>
        </authorList>
    </citation>
    <scope>IDENTIFICATION</scope>
</reference>
<organism evidence="4 5">
    <name type="scientific">Emiliania huxleyi (strain CCMP1516)</name>
    <dbReference type="NCBI Taxonomy" id="280463"/>
    <lineage>
        <taxon>Eukaryota</taxon>
        <taxon>Haptista</taxon>
        <taxon>Haptophyta</taxon>
        <taxon>Prymnesiophyceae</taxon>
        <taxon>Isochrysidales</taxon>
        <taxon>Noelaerhabdaceae</taxon>
        <taxon>Emiliania</taxon>
    </lineage>
</organism>
<keyword evidence="1" id="KW-0195">Cyclin</keyword>
<dbReference type="PANTHER" id="PTHR10177">
    <property type="entry name" value="CYCLINS"/>
    <property type="match status" value="1"/>
</dbReference>
<dbReference type="AlphaFoldDB" id="A0A0D3JEK4"/>